<dbReference type="InterPro" id="IPR012547">
    <property type="entry name" value="PDDEXK_9"/>
</dbReference>
<protein>
    <submittedName>
        <fullName evidence="2">ATP-binding protein</fullName>
    </submittedName>
</protein>
<accession>A0ABS9R9I4</accession>
<dbReference type="Gene3D" id="3.40.50.300">
    <property type="entry name" value="P-loop containing nucleotide triphosphate hydrolases"/>
    <property type="match status" value="1"/>
</dbReference>
<evidence type="ECO:0000313" key="2">
    <source>
        <dbReference type="EMBL" id="MCH4286321.1"/>
    </source>
</evidence>
<gene>
    <name evidence="2" type="ORF">LQE99_14445</name>
</gene>
<evidence type="ECO:0000313" key="3">
    <source>
        <dbReference type="Proteomes" id="UP001202402"/>
    </source>
</evidence>
<keyword evidence="2" id="KW-0067">ATP-binding</keyword>
<dbReference type="RefSeq" id="WP_233509580.1">
    <property type="nucleotide sequence ID" value="NZ_JAKVPQ010000012.1"/>
</dbReference>
<evidence type="ECO:0000259" key="1">
    <source>
        <dbReference type="Pfam" id="PF09820"/>
    </source>
</evidence>
<dbReference type="PANTHER" id="PTHR34825">
    <property type="entry name" value="CONSERVED PROTEIN, WITH A WEAK D-GALACTARATE DEHYDRATASE/ALTRONATE HYDROLASE DOMAIN"/>
    <property type="match status" value="1"/>
</dbReference>
<dbReference type="PANTHER" id="PTHR34825:SF1">
    <property type="entry name" value="AAA-ATPASE-LIKE DOMAIN-CONTAINING PROTEIN"/>
    <property type="match status" value="1"/>
</dbReference>
<dbReference type="SUPFAM" id="SSF52540">
    <property type="entry name" value="P-loop containing nucleoside triphosphate hydrolases"/>
    <property type="match status" value="1"/>
</dbReference>
<keyword evidence="3" id="KW-1185">Reference proteome</keyword>
<dbReference type="EMBL" id="JAKVPQ010000012">
    <property type="protein sequence ID" value="MCH4286321.1"/>
    <property type="molecule type" value="Genomic_DNA"/>
</dbReference>
<dbReference type="InterPro" id="IPR018631">
    <property type="entry name" value="AAA-ATPase-like_dom"/>
</dbReference>
<dbReference type="Pfam" id="PF08011">
    <property type="entry name" value="PDDEXK_9"/>
    <property type="match status" value="1"/>
</dbReference>
<dbReference type="Pfam" id="PF09820">
    <property type="entry name" value="AAA-ATPase_like"/>
    <property type="match status" value="1"/>
</dbReference>
<dbReference type="Proteomes" id="UP001202402">
    <property type="component" value="Unassembled WGS sequence"/>
</dbReference>
<comment type="caution">
    <text evidence="2">The sequence shown here is derived from an EMBL/GenBank/DDBJ whole genome shotgun (WGS) entry which is preliminary data.</text>
</comment>
<name>A0ABS9R9I4_9FIRM</name>
<organism evidence="2 3">
    <name type="scientific">Amedibacillus hominis</name>
    <dbReference type="NCBI Taxonomy" id="2897776"/>
    <lineage>
        <taxon>Bacteria</taxon>
        <taxon>Bacillati</taxon>
        <taxon>Bacillota</taxon>
        <taxon>Erysipelotrichia</taxon>
        <taxon>Erysipelotrichales</taxon>
        <taxon>Erysipelotrichaceae</taxon>
        <taxon>Amedibacillus</taxon>
    </lineage>
</organism>
<dbReference type="GO" id="GO:0005524">
    <property type="term" value="F:ATP binding"/>
    <property type="evidence" value="ECO:0007669"/>
    <property type="project" value="UniProtKB-KW"/>
</dbReference>
<sequence length="525" mass="61969">MMNNSYWNPDNEDFKISCNGKIYVDKSMLIDYTNSILHTPERFICVSRPRRFGKSTDANMLVAYYSKGCDSKALFDHLKIAHRDSYKKHLNKHHVIYLNMQSFVSNQENIQEMIKFLTSQVILELKTEISDVQFQDETKLRLCLEDIYRYKGEKFVFIIDEWDCIFREFPNDLNSQKVYLDFLRDLLKDKKYVSLAYMTGILPIKKYGTHSALNMFKEISMINPTPMEKFMGFTKEEVKKLCEEYQIDFDEMKAWYDGYHLNKEVSILSPRSVVFSLMDRKFKNYWASTETYESLKVYIDMNFDGLRDDIIKLLARKRVIINPSKFQNDMTTFQSKDDVFTLLVHLGYLGYDEETSEVYIPNNEVVESFVNSIEDSNWGPVSESLRNSMNLIQATYACDGEQVAEYIEKAHLETSILQYNNENALAYTIYLAYIMARNDYTMVREFPSGKGFADVVFIPRYDKPAMIIELKYDQDVDSAIKQIKEKKYFFGLEKYLDNLLLVGINYDKNTKKHTCTIEKFRYEKH</sequence>
<dbReference type="InterPro" id="IPR027417">
    <property type="entry name" value="P-loop_NTPase"/>
</dbReference>
<keyword evidence="2" id="KW-0547">Nucleotide-binding</keyword>
<reference evidence="2 3" key="1">
    <citation type="submission" date="2022-02" db="EMBL/GenBank/DDBJ databases">
        <title>Genome of Erysipelotrichaceae sp. nov. NSJ-176 isolated from human feces.</title>
        <authorList>
            <person name="Abdugheni R."/>
        </authorList>
    </citation>
    <scope>NUCLEOTIDE SEQUENCE [LARGE SCALE GENOMIC DNA]</scope>
    <source>
        <strain evidence="2 3">NSJ-176</strain>
    </source>
</reference>
<feature type="domain" description="AAA-ATPase-like" evidence="1">
    <location>
        <begin position="15"/>
        <end position="207"/>
    </location>
</feature>
<proteinExistence type="predicted"/>